<dbReference type="AlphaFoldDB" id="A0A1I7FLU3"/>
<dbReference type="EMBL" id="FPBV01000001">
    <property type="protein sequence ID" value="SFU37108.1"/>
    <property type="molecule type" value="Genomic_DNA"/>
</dbReference>
<dbReference type="InterPro" id="IPR026838">
    <property type="entry name" value="YheC/D"/>
</dbReference>
<accession>A0A1I7FLU3</accession>
<organism evidence="1 2">
    <name type="scientific">Alicyclobacillus macrosporangiidus</name>
    <dbReference type="NCBI Taxonomy" id="392015"/>
    <lineage>
        <taxon>Bacteria</taxon>
        <taxon>Bacillati</taxon>
        <taxon>Bacillota</taxon>
        <taxon>Bacilli</taxon>
        <taxon>Bacillales</taxon>
        <taxon>Alicyclobacillaceae</taxon>
        <taxon>Alicyclobacillus</taxon>
    </lineage>
</organism>
<evidence type="ECO:0000313" key="2">
    <source>
        <dbReference type="Proteomes" id="UP000183508"/>
    </source>
</evidence>
<dbReference type="STRING" id="392015.SAMN05421543_101330"/>
<protein>
    <submittedName>
        <fullName evidence="1">YheC/D like ATP-grasp</fullName>
    </submittedName>
</protein>
<proteinExistence type="predicted"/>
<dbReference type="Pfam" id="PF14398">
    <property type="entry name" value="ATPgrasp_YheCD"/>
    <property type="match status" value="1"/>
</dbReference>
<gene>
    <name evidence="1" type="ORF">SAMN05421543_101330</name>
</gene>
<dbReference type="Gene3D" id="3.30.470.20">
    <property type="entry name" value="ATP-grasp fold, B domain"/>
    <property type="match status" value="1"/>
</dbReference>
<sequence>MLITVTGTTPVAARPRRRVLWFQTLGEAAAAYDMPLVVTPPDLAAAGLPDGVTGWAWERSGTWRRARMAHVAQPVVYDAMYLKDLQRHRMAYRRLRETLDRSRLVAFNPVLPAKDQVYRVILADDSVRTALPPTRFHPSPEELLDLSEVWGAVWWKPVYGSGGRNMLFIRPLSRRRWYVTGERFFGQMIHRDVDREQLLALLAYSQRRRPYMAQGHIPLWRTEDGRHLDLRVTVQCNACGVWEVLAVTARRGPPGAMVTNYHAGGRVESLTHPTAVQLSRLASACIDEAVLDRARAQALQVARVLQRAYPALGVLGVDVGGSPDEEWCYVYDLNSRPGRDILTDDELAGFARGVAGFAHYLRHEMPRRCR</sequence>
<reference evidence="2" key="1">
    <citation type="submission" date="2016-10" db="EMBL/GenBank/DDBJ databases">
        <authorList>
            <person name="Varghese N."/>
        </authorList>
    </citation>
    <scope>NUCLEOTIDE SEQUENCE [LARGE SCALE GENOMIC DNA]</scope>
    <source>
        <strain evidence="2">DSM 17980</strain>
    </source>
</reference>
<dbReference type="RefSeq" id="WP_074948895.1">
    <property type="nucleotide sequence ID" value="NZ_FPBV01000001.1"/>
</dbReference>
<dbReference type="Proteomes" id="UP000183508">
    <property type="component" value="Unassembled WGS sequence"/>
</dbReference>
<keyword evidence="2" id="KW-1185">Reference proteome</keyword>
<name>A0A1I7FLU3_9BACL</name>
<dbReference type="SUPFAM" id="SSF56059">
    <property type="entry name" value="Glutathione synthetase ATP-binding domain-like"/>
    <property type="match status" value="1"/>
</dbReference>
<evidence type="ECO:0000313" key="1">
    <source>
        <dbReference type="EMBL" id="SFU37108.1"/>
    </source>
</evidence>